<evidence type="ECO:0000256" key="9">
    <source>
        <dbReference type="RuleBase" id="RU003357"/>
    </source>
</evidence>
<keyword evidence="5 9" id="KW-0798">TonB box</keyword>
<evidence type="ECO:0000256" key="4">
    <source>
        <dbReference type="ARBA" id="ARBA00022692"/>
    </source>
</evidence>
<dbReference type="InterPro" id="IPR039426">
    <property type="entry name" value="TonB-dep_rcpt-like"/>
</dbReference>
<keyword evidence="2 8" id="KW-0813">Transport</keyword>
<reference evidence="13 14" key="1">
    <citation type="submission" date="2018-09" db="EMBL/GenBank/DDBJ databases">
        <title>Genome sequencing of strain 6GH32-13.</title>
        <authorList>
            <person name="Weon H.-Y."/>
            <person name="Heo J."/>
            <person name="Kwon S.-W."/>
        </authorList>
    </citation>
    <scope>NUCLEOTIDE SEQUENCE [LARGE SCALE GENOMIC DNA]</scope>
    <source>
        <strain evidence="13 14">5GH32-13</strain>
    </source>
</reference>
<dbReference type="InterPro" id="IPR000531">
    <property type="entry name" value="Beta-barrel_TonB"/>
</dbReference>
<feature type="chain" id="PRO_5017666000" evidence="10">
    <location>
        <begin position="23"/>
        <end position="1116"/>
    </location>
</feature>
<dbReference type="PROSITE" id="PS52016">
    <property type="entry name" value="TONB_DEPENDENT_REC_3"/>
    <property type="match status" value="1"/>
</dbReference>
<organism evidence="13 14">
    <name type="scientific">Paraflavitalea soli</name>
    <dbReference type="NCBI Taxonomy" id="2315862"/>
    <lineage>
        <taxon>Bacteria</taxon>
        <taxon>Pseudomonadati</taxon>
        <taxon>Bacteroidota</taxon>
        <taxon>Chitinophagia</taxon>
        <taxon>Chitinophagales</taxon>
        <taxon>Chitinophagaceae</taxon>
        <taxon>Paraflavitalea</taxon>
    </lineage>
</organism>
<dbReference type="SUPFAM" id="SSF49464">
    <property type="entry name" value="Carboxypeptidase regulatory domain-like"/>
    <property type="match status" value="1"/>
</dbReference>
<evidence type="ECO:0000259" key="12">
    <source>
        <dbReference type="Pfam" id="PF07715"/>
    </source>
</evidence>
<keyword evidence="4 8" id="KW-0812">Transmembrane</keyword>
<evidence type="ECO:0000313" key="14">
    <source>
        <dbReference type="Proteomes" id="UP000263900"/>
    </source>
</evidence>
<evidence type="ECO:0000256" key="3">
    <source>
        <dbReference type="ARBA" id="ARBA00022452"/>
    </source>
</evidence>
<dbReference type="GO" id="GO:0009279">
    <property type="term" value="C:cell outer membrane"/>
    <property type="evidence" value="ECO:0007669"/>
    <property type="project" value="UniProtKB-SubCell"/>
</dbReference>
<protein>
    <submittedName>
        <fullName evidence="13">SusC/RagA family TonB-linked outer membrane protein</fullName>
    </submittedName>
</protein>
<dbReference type="Pfam" id="PF13715">
    <property type="entry name" value="CarbopepD_reg_2"/>
    <property type="match status" value="1"/>
</dbReference>
<feature type="domain" description="TonB-dependent receptor plug" evidence="12">
    <location>
        <begin position="121"/>
        <end position="242"/>
    </location>
</feature>
<dbReference type="Gene3D" id="2.60.40.1120">
    <property type="entry name" value="Carboxypeptidase-like, regulatory domain"/>
    <property type="match status" value="1"/>
</dbReference>
<evidence type="ECO:0000256" key="5">
    <source>
        <dbReference type="ARBA" id="ARBA00023077"/>
    </source>
</evidence>
<keyword evidence="10" id="KW-0732">Signal</keyword>
<gene>
    <name evidence="13" type="ORF">D3H65_00905</name>
</gene>
<dbReference type="NCBIfam" id="TIGR04056">
    <property type="entry name" value="OMP_RagA_SusC"/>
    <property type="match status" value="1"/>
</dbReference>
<evidence type="ECO:0000256" key="10">
    <source>
        <dbReference type="SAM" id="SignalP"/>
    </source>
</evidence>
<evidence type="ECO:0000256" key="8">
    <source>
        <dbReference type="PROSITE-ProRule" id="PRU01360"/>
    </source>
</evidence>
<dbReference type="KEGG" id="pseg:D3H65_00905"/>
<comment type="similarity">
    <text evidence="8 9">Belongs to the TonB-dependent receptor family.</text>
</comment>
<name>A0A3B7MG92_9BACT</name>
<dbReference type="InterPro" id="IPR037066">
    <property type="entry name" value="Plug_dom_sf"/>
</dbReference>
<dbReference type="InterPro" id="IPR012910">
    <property type="entry name" value="Plug_dom"/>
</dbReference>
<keyword evidence="6 8" id="KW-0472">Membrane</keyword>
<evidence type="ECO:0000259" key="11">
    <source>
        <dbReference type="Pfam" id="PF00593"/>
    </source>
</evidence>
<dbReference type="InterPro" id="IPR008969">
    <property type="entry name" value="CarboxyPept-like_regulatory"/>
</dbReference>
<dbReference type="InterPro" id="IPR036942">
    <property type="entry name" value="Beta-barrel_TonB_sf"/>
</dbReference>
<dbReference type="AlphaFoldDB" id="A0A3B7MG92"/>
<sequence length="1116" mass="121999">MKKLISCLTLGCWLMLSLVATAQDTELVVTGTVTRAGSSEKLSNVTVSLKGTSRATATDANGQYSLKVNDPRGILVFTYVGFGEKESSINGRSRIDMVLDAANTTLTDIVVVGYAQQSRTKITAAVSKLNPEELKNTSNPNPVQAMQGKIAGVSIPIGTGQPGAGAPNIIIRGGTKLNAYGSGLGNANGNPLGATDGTSPLVIIDGVFRSLNDINPDNIESLQVMKDAASTAPYGAQGANGVIVVKTKGGKFNSKMGLTINHRTTWETPARDYKYLNADQYLPLARTTVKNTFDGLDKNNLLNNGGFSAGTRVYTAKGQYGNSINLTALYDNIVAIEGQAYVDNLLAHGYKTMDDPINPGTKLLYADNHYQDMIWVTGLTNNTNVSIDGGSEKASYNMSAGYTNQEGSFVGTRYKRYDVLGNFSFKATENFRIDAMINYQNVLPNFVDAYQNELVRGTRITPLIRIYKDDGNPTPGELYTVRNRFHTLKYDDFRVNTERLISRVAGDLTIMKGLHWKPAFSYAIQDYRELFMRKATPSNEIQPSTQRQKNEYTDNMRDLMTDQILQYDFNVGGDHQFMVLGGFNFRKVTNSIISIGSQRANNDYIYTIVEPATTVIGGVVTSNVTNFATTLKEQRSVSFFGQFAYDYNNKYLLGGSLRYDGFSNFAPGNRYATFPSLSAGWNIHKENFWKVKPVSSLKLRASWGTSGLSGLELVDTYGGYGATQYAVGSGVLRTNLSNPNLVWESTETTDLALDAGFLQDRLTFSIDFYNKLTKDRLASKPLPSEAPFPSITYNNGVLQNKGVEIELGGTVIRSRSFTWRANISFAYNKTLVKELPGNGRAKNRQGGDVVYDPVSKQNIEAGGFAEGERPYGLWAYKVLGVFATEAEAAAWNATTKDNLASPSGIAVKKHAGDFNFADINADGVIDSRDQVFMGYRTPDKIGGMQNTFTYKGISLRIAVDYALGHLISNGALARSLGTGRAFNEGAPAEALGGDIWQKEGDAGKKYARFSFADFDFGQRNYLRGATLGVNQSYSSDVSVMIEKGDFLAFREIALSYDVPKAILKKIRATNLNVFASVFNLGYITKYKGLNPESYAGFDPGGYPRPRQFSLGATLKF</sequence>
<dbReference type="Proteomes" id="UP000263900">
    <property type="component" value="Chromosome"/>
</dbReference>
<accession>A0A3B7MG92</accession>
<evidence type="ECO:0000256" key="1">
    <source>
        <dbReference type="ARBA" id="ARBA00004571"/>
    </source>
</evidence>
<evidence type="ECO:0000256" key="7">
    <source>
        <dbReference type="ARBA" id="ARBA00023237"/>
    </source>
</evidence>
<dbReference type="Gene3D" id="2.170.130.10">
    <property type="entry name" value="TonB-dependent receptor, plug domain"/>
    <property type="match status" value="1"/>
</dbReference>
<keyword evidence="3 8" id="KW-1134">Transmembrane beta strand</keyword>
<evidence type="ECO:0000313" key="13">
    <source>
        <dbReference type="EMBL" id="AXY72617.1"/>
    </source>
</evidence>
<dbReference type="Pfam" id="PF00593">
    <property type="entry name" value="TonB_dep_Rec_b-barrel"/>
    <property type="match status" value="1"/>
</dbReference>
<feature type="domain" description="TonB-dependent receptor-like beta-barrel" evidence="11">
    <location>
        <begin position="488"/>
        <end position="851"/>
    </location>
</feature>
<dbReference type="SUPFAM" id="SSF56935">
    <property type="entry name" value="Porins"/>
    <property type="match status" value="1"/>
</dbReference>
<keyword evidence="7 8" id="KW-0998">Cell outer membrane</keyword>
<dbReference type="EMBL" id="CP032157">
    <property type="protein sequence ID" value="AXY72617.1"/>
    <property type="molecule type" value="Genomic_DNA"/>
</dbReference>
<proteinExistence type="inferred from homology"/>
<evidence type="ECO:0000256" key="6">
    <source>
        <dbReference type="ARBA" id="ARBA00023136"/>
    </source>
</evidence>
<comment type="subcellular location">
    <subcellularLocation>
        <location evidence="1 8">Cell outer membrane</location>
        <topology evidence="1 8">Multi-pass membrane protein</topology>
    </subcellularLocation>
</comment>
<feature type="signal peptide" evidence="10">
    <location>
        <begin position="1"/>
        <end position="22"/>
    </location>
</feature>
<dbReference type="Pfam" id="PF07715">
    <property type="entry name" value="Plug"/>
    <property type="match status" value="1"/>
</dbReference>
<dbReference type="NCBIfam" id="TIGR04057">
    <property type="entry name" value="SusC_RagA_signa"/>
    <property type="match status" value="1"/>
</dbReference>
<evidence type="ECO:0000256" key="2">
    <source>
        <dbReference type="ARBA" id="ARBA00022448"/>
    </source>
</evidence>
<dbReference type="RefSeq" id="WP_119048455.1">
    <property type="nucleotide sequence ID" value="NZ_CP032157.1"/>
</dbReference>
<keyword evidence="14" id="KW-1185">Reference proteome</keyword>
<dbReference type="InterPro" id="IPR023997">
    <property type="entry name" value="TonB-dep_OMP_SusC/RagA_CS"/>
</dbReference>
<dbReference type="InterPro" id="IPR023996">
    <property type="entry name" value="TonB-dep_OMP_SusC/RagA"/>
</dbReference>
<dbReference type="Gene3D" id="2.40.170.20">
    <property type="entry name" value="TonB-dependent receptor, beta-barrel domain"/>
    <property type="match status" value="1"/>
</dbReference>
<dbReference type="OrthoDB" id="9768177at2"/>